<proteinExistence type="predicted"/>
<evidence type="ECO:0000313" key="1">
    <source>
        <dbReference type="EMBL" id="APW58957.1"/>
    </source>
</evidence>
<evidence type="ECO:0008006" key="3">
    <source>
        <dbReference type="Google" id="ProtNLM"/>
    </source>
</evidence>
<dbReference type="InterPro" id="IPR011990">
    <property type="entry name" value="TPR-like_helical_dom_sf"/>
</dbReference>
<dbReference type="Gene3D" id="1.25.40.10">
    <property type="entry name" value="Tetratricopeptide repeat domain"/>
    <property type="match status" value="1"/>
</dbReference>
<dbReference type="Proteomes" id="UP000186309">
    <property type="component" value="Chromosome"/>
</dbReference>
<gene>
    <name evidence="1" type="ORF">BSF38_00370</name>
</gene>
<protein>
    <recommendedName>
        <fullName evidence="3">Beta-barrel assembly-enhancing protease</fullName>
    </recommendedName>
</protein>
<name>A0A1U7CJ77_9BACT</name>
<dbReference type="KEGG" id="pbor:BSF38_00370"/>
<sequence>MSQTGNILNRCFELAGAGRLDEAGDLAESALAVEDENGSLWRFVGLLRHQAGDFAGACDALETAQLLVPLDPATNCALAECLARTGCRGLASEIYRTLAISDRTPERLLPAVAAGLGYLGEYTTALEVCVDLTRRQPEFPEAHFGVAFYLRRLGKPPSAALPFIARAHELAPDVALYRISLATLLDHAGRREEAYDLLRDVDLDSVSCQCCLRRMTTIFLAAGDANRGETCRRKAVDGCGEC</sequence>
<dbReference type="STRING" id="1387353.BSF38_00370"/>
<dbReference type="EMBL" id="CP019082">
    <property type="protein sequence ID" value="APW58957.1"/>
    <property type="molecule type" value="Genomic_DNA"/>
</dbReference>
<dbReference type="AlphaFoldDB" id="A0A1U7CJ77"/>
<dbReference type="RefSeq" id="WP_076343203.1">
    <property type="nucleotide sequence ID" value="NZ_CP019082.1"/>
</dbReference>
<dbReference type="SUPFAM" id="SSF48452">
    <property type="entry name" value="TPR-like"/>
    <property type="match status" value="1"/>
</dbReference>
<keyword evidence="2" id="KW-1185">Reference proteome</keyword>
<reference evidence="2" key="1">
    <citation type="submission" date="2016-12" db="EMBL/GenBank/DDBJ databases">
        <title>Comparative genomics of four Isosphaeraceae planctomycetes: a common pool of plasmids and glycoside hydrolase genes.</title>
        <authorList>
            <person name="Ivanova A."/>
        </authorList>
    </citation>
    <scope>NUCLEOTIDE SEQUENCE [LARGE SCALE GENOMIC DNA]</scope>
    <source>
        <strain evidence="2">PX4</strain>
    </source>
</reference>
<accession>A0A1U7CJ77</accession>
<evidence type="ECO:0000313" key="2">
    <source>
        <dbReference type="Proteomes" id="UP000186309"/>
    </source>
</evidence>
<organism evidence="1 2">
    <name type="scientific">Paludisphaera borealis</name>
    <dbReference type="NCBI Taxonomy" id="1387353"/>
    <lineage>
        <taxon>Bacteria</taxon>
        <taxon>Pseudomonadati</taxon>
        <taxon>Planctomycetota</taxon>
        <taxon>Planctomycetia</taxon>
        <taxon>Isosphaerales</taxon>
        <taxon>Isosphaeraceae</taxon>
        <taxon>Paludisphaera</taxon>
    </lineage>
</organism>